<protein>
    <submittedName>
        <fullName evidence="1">MBL fold metallo-hydrolase</fullName>
    </submittedName>
</protein>
<comment type="caution">
    <text evidence="1">The sequence shown here is derived from an EMBL/GenBank/DDBJ whole genome shotgun (WGS) entry which is preliminary data.</text>
</comment>
<accession>A0ACC6A0I8</accession>
<evidence type="ECO:0000313" key="1">
    <source>
        <dbReference type="EMBL" id="MCM2563585.1"/>
    </source>
</evidence>
<sequence length="354" mass="39729">MTPDGQGAIRTSLAFPFTDPPDCGAIVTVRDDILWARVPLPYQLDHVNIYFLRDGNGWAVIDTGIQTDEAISAWDMLLNGPIRGARITRVIVTHYHPDHIGLAGWLCRRFDAPLLTSLSTYMSSKVISLAHDEKALRQHFDFYISHGMTAELAGVVAIQGTEYLKRVADLPHAFLRLLMPDTLEIGGRIFRVLSGDGHAPEQIMLYNEEERLLFAADQVIEKISPNVSVYADEPHGDPLGHFLRSLRMLRTEIPDDVLVLPGHRRPFIGLHRRCAELEAHHEDRCDLIRSACADGPRSAADLVPILFPRPLDPHQMSFAFTETLAHVNRLVRRGEISTIRKDERVLHITGSPTD</sequence>
<reference evidence="1" key="1">
    <citation type="submission" date="2022-06" db="EMBL/GenBank/DDBJ databases">
        <title>Lutimaribacter sp. EGI FJ00013, a novel bacterium isolated from a salt lake sediment enrichment.</title>
        <authorList>
            <person name="Gao L."/>
            <person name="Fang B.-Z."/>
            <person name="Li W.-J."/>
        </authorList>
    </citation>
    <scope>NUCLEOTIDE SEQUENCE</scope>
    <source>
        <strain evidence="1">EGI FJ00013</strain>
    </source>
</reference>
<keyword evidence="2" id="KW-1185">Reference proteome</keyword>
<organism evidence="1 2">
    <name type="scientific">Lutimaribacter degradans</name>
    <dbReference type="NCBI Taxonomy" id="2945989"/>
    <lineage>
        <taxon>Bacteria</taxon>
        <taxon>Pseudomonadati</taxon>
        <taxon>Pseudomonadota</taxon>
        <taxon>Alphaproteobacteria</taxon>
        <taxon>Rhodobacterales</taxon>
        <taxon>Roseobacteraceae</taxon>
        <taxon>Lutimaribacter</taxon>
    </lineage>
</organism>
<gene>
    <name evidence="1" type="ORF">M8744_15620</name>
</gene>
<proteinExistence type="predicted"/>
<name>A0ACC6A0I8_9RHOB</name>
<dbReference type="EMBL" id="JAMQGO010000013">
    <property type="protein sequence ID" value="MCM2563585.1"/>
    <property type="molecule type" value="Genomic_DNA"/>
</dbReference>
<evidence type="ECO:0000313" key="2">
    <source>
        <dbReference type="Proteomes" id="UP001203036"/>
    </source>
</evidence>
<dbReference type="Proteomes" id="UP001203036">
    <property type="component" value="Unassembled WGS sequence"/>
</dbReference>